<name>A0A1L0B9K6_9ASCO</name>
<dbReference type="EMBL" id="FQNF01000175">
    <property type="protein sequence ID" value="SGZ41835.1"/>
    <property type="molecule type" value="Genomic_DNA"/>
</dbReference>
<accession>A0A1L0B9K6</accession>
<keyword evidence="1" id="KW-0251">Elongation factor</keyword>
<dbReference type="OrthoDB" id="249703at2759"/>
<sequence length="104" mass="11652">MTFMSNNLVGGFFNRLSGSIKYMFGCLVVYGENNNNGIVGAVLVRGQDFKPAFEVAPDWESYSYTKLDASKEEDKKFIENMWAWDEPVIVDGVAKEIADGKVLK</sequence>
<dbReference type="InterPro" id="IPR036433">
    <property type="entry name" value="EF1B_G_C_sf"/>
</dbReference>
<organism evidence="3 4">
    <name type="scientific">Hanseniaspora guilliermondii</name>
    <dbReference type="NCBI Taxonomy" id="56406"/>
    <lineage>
        <taxon>Eukaryota</taxon>
        <taxon>Fungi</taxon>
        <taxon>Dikarya</taxon>
        <taxon>Ascomycota</taxon>
        <taxon>Saccharomycotina</taxon>
        <taxon>Saccharomycetes</taxon>
        <taxon>Saccharomycodales</taxon>
        <taxon>Saccharomycodaceae</taxon>
        <taxon>Hanseniaspora</taxon>
    </lineage>
</organism>
<dbReference type="PANTHER" id="PTHR43986">
    <property type="entry name" value="ELONGATION FACTOR 1-GAMMA"/>
    <property type="match status" value="1"/>
</dbReference>
<evidence type="ECO:0000313" key="3">
    <source>
        <dbReference type="EMBL" id="SGZ41835.1"/>
    </source>
</evidence>
<dbReference type="Proteomes" id="UP000183365">
    <property type="component" value="Unassembled WGS sequence"/>
</dbReference>
<keyword evidence="4" id="KW-1185">Reference proteome</keyword>
<dbReference type="SUPFAM" id="SSF89942">
    <property type="entry name" value="eEF1-gamma domain"/>
    <property type="match status" value="1"/>
</dbReference>
<dbReference type="GO" id="GO:0005634">
    <property type="term" value="C:nucleus"/>
    <property type="evidence" value="ECO:0007669"/>
    <property type="project" value="TreeGrafter"/>
</dbReference>
<proteinExistence type="predicted"/>
<dbReference type="PANTHER" id="PTHR43986:SF1">
    <property type="entry name" value="ELONGATION FACTOR 1-GAMMA"/>
    <property type="match status" value="1"/>
</dbReference>
<reference evidence="4" key="1">
    <citation type="submission" date="2016-11" db="EMBL/GenBank/DDBJ databases">
        <authorList>
            <person name="Guldener U."/>
        </authorList>
    </citation>
    <scope>NUCLEOTIDE SEQUENCE [LARGE SCALE GENOMIC DNA]</scope>
</reference>
<dbReference type="Gene3D" id="3.30.70.1010">
    <property type="entry name" value="Translation elongation factor EF1B, gamma chain, conserved domain"/>
    <property type="match status" value="1"/>
</dbReference>
<dbReference type="Pfam" id="PF00647">
    <property type="entry name" value="EF1G"/>
    <property type="match status" value="1"/>
</dbReference>
<evidence type="ECO:0000313" key="4">
    <source>
        <dbReference type="Proteomes" id="UP000183365"/>
    </source>
</evidence>
<dbReference type="AlphaFoldDB" id="A0A1L0B9K6"/>
<keyword evidence="1" id="KW-0648">Protein biosynthesis</keyword>
<dbReference type="InterPro" id="IPR050802">
    <property type="entry name" value="EF-GSTs"/>
</dbReference>
<feature type="domain" description="EF-1-gamma C-terminal" evidence="2">
    <location>
        <begin position="1"/>
        <end position="104"/>
    </location>
</feature>
<evidence type="ECO:0000256" key="1">
    <source>
        <dbReference type="PROSITE-ProRule" id="PRU00519"/>
    </source>
</evidence>
<protein>
    <recommendedName>
        <fullName evidence="2">EF-1-gamma C-terminal domain-containing protein</fullName>
    </recommendedName>
</protein>
<dbReference type="PROSITE" id="PS50040">
    <property type="entry name" value="EF1G_C"/>
    <property type="match status" value="1"/>
</dbReference>
<evidence type="ECO:0000259" key="2">
    <source>
        <dbReference type="PROSITE" id="PS50040"/>
    </source>
</evidence>
<dbReference type="SMART" id="SM01183">
    <property type="entry name" value="EF1G"/>
    <property type="match status" value="1"/>
</dbReference>
<dbReference type="InterPro" id="IPR001662">
    <property type="entry name" value="EF1B_G_C"/>
</dbReference>
<dbReference type="GO" id="GO:0005737">
    <property type="term" value="C:cytoplasm"/>
    <property type="evidence" value="ECO:0007669"/>
    <property type="project" value="TreeGrafter"/>
</dbReference>
<dbReference type="GO" id="GO:0003746">
    <property type="term" value="F:translation elongation factor activity"/>
    <property type="evidence" value="ECO:0007669"/>
    <property type="project" value="UniProtKB-UniRule"/>
</dbReference>
<dbReference type="VEuPathDB" id="FungiDB:HGUI_04036"/>
<gene>
    <name evidence="3" type="ORF">HGUI_04036</name>
</gene>